<organism evidence="1 2">
    <name type="scientific">Candidatus Desulfolinea nitratireducens</name>
    <dbReference type="NCBI Taxonomy" id="2841698"/>
    <lineage>
        <taxon>Bacteria</taxon>
        <taxon>Bacillati</taxon>
        <taxon>Chloroflexota</taxon>
        <taxon>Anaerolineae</taxon>
        <taxon>Anaerolineales</taxon>
        <taxon>Anaerolineales incertae sedis</taxon>
        <taxon>Candidatus Desulfolinea</taxon>
    </lineage>
</organism>
<protein>
    <submittedName>
        <fullName evidence="1">Uncharacterized protein</fullName>
    </submittedName>
</protein>
<comment type="caution">
    <text evidence="1">The sequence shown here is derived from an EMBL/GenBank/DDBJ whole genome shotgun (WGS) entry which is preliminary data.</text>
</comment>
<proteinExistence type="predicted"/>
<dbReference type="AlphaFoldDB" id="A0A8J6TGZ7"/>
<reference evidence="1 2" key="1">
    <citation type="submission" date="2020-08" db="EMBL/GenBank/DDBJ databases">
        <title>Bridging the membrane lipid divide: bacteria of the FCB group superphylum have the potential to synthesize archaeal ether lipids.</title>
        <authorList>
            <person name="Villanueva L."/>
            <person name="Von Meijenfeldt F.A.B."/>
            <person name="Westbye A.B."/>
            <person name="Yadav S."/>
            <person name="Hopmans E.C."/>
            <person name="Dutilh B.E."/>
            <person name="Sinninghe Damste J.S."/>
        </authorList>
    </citation>
    <scope>NUCLEOTIDE SEQUENCE [LARGE SCALE GENOMIC DNA]</scope>
    <source>
        <strain evidence="1">NIOZ-UU36</strain>
    </source>
</reference>
<dbReference type="EMBL" id="JACNJN010000037">
    <property type="protein sequence ID" value="MBC8334005.1"/>
    <property type="molecule type" value="Genomic_DNA"/>
</dbReference>
<accession>A0A8J6TGZ7</accession>
<sequence length="45" mass="4822">MTTFKAIFSPISASETLKKRGQAIRECVREVGFHGATALVAIGVE</sequence>
<evidence type="ECO:0000313" key="2">
    <source>
        <dbReference type="Proteomes" id="UP000614469"/>
    </source>
</evidence>
<evidence type="ECO:0000313" key="1">
    <source>
        <dbReference type="EMBL" id="MBC8334005.1"/>
    </source>
</evidence>
<name>A0A8J6TGZ7_9CHLR</name>
<gene>
    <name evidence="1" type="ORF">H8E29_01965</name>
</gene>
<dbReference type="Proteomes" id="UP000614469">
    <property type="component" value="Unassembled WGS sequence"/>
</dbReference>